<dbReference type="InterPro" id="IPR052980">
    <property type="entry name" value="Crinkler_effector"/>
</dbReference>
<feature type="region of interest" description="Disordered" evidence="1">
    <location>
        <begin position="824"/>
        <end position="870"/>
    </location>
</feature>
<keyword evidence="3" id="KW-1185">Reference proteome</keyword>
<evidence type="ECO:0000256" key="1">
    <source>
        <dbReference type="SAM" id="MobiDB-lite"/>
    </source>
</evidence>
<accession>A0ABQ8FNP6</accession>
<name>A0ABQ8FNP6_9FUNG</name>
<feature type="region of interest" description="Disordered" evidence="1">
    <location>
        <begin position="156"/>
        <end position="184"/>
    </location>
</feature>
<dbReference type="Proteomes" id="UP001648503">
    <property type="component" value="Unassembled WGS sequence"/>
</dbReference>
<feature type="compositionally biased region" description="Polar residues" evidence="1">
    <location>
        <begin position="15"/>
        <end position="33"/>
    </location>
</feature>
<dbReference type="PANTHER" id="PTHR33129:SF1">
    <property type="entry name" value="ATP-BINDING PROTEIN"/>
    <property type="match status" value="1"/>
</dbReference>
<proteinExistence type="predicted"/>
<feature type="compositionally biased region" description="Low complexity" evidence="1">
    <location>
        <begin position="165"/>
        <end position="176"/>
    </location>
</feature>
<evidence type="ECO:0000313" key="2">
    <source>
        <dbReference type="EMBL" id="KAH6600031.1"/>
    </source>
</evidence>
<feature type="region of interest" description="Disordered" evidence="1">
    <location>
        <begin position="15"/>
        <end position="59"/>
    </location>
</feature>
<comment type="caution">
    <text evidence="2">The sequence shown here is derived from an EMBL/GenBank/DDBJ whole genome shotgun (WGS) entry which is preliminary data.</text>
</comment>
<reference evidence="2 3" key="1">
    <citation type="submission" date="2021-02" db="EMBL/GenBank/DDBJ databases">
        <title>Variation within the Batrachochytrium salamandrivorans European outbreak.</title>
        <authorList>
            <person name="Kelly M."/>
            <person name="Pasmans F."/>
            <person name="Shea T.P."/>
            <person name="Munoz J.F."/>
            <person name="Carranza S."/>
            <person name="Cuomo C.A."/>
            <person name="Martel A."/>
        </authorList>
    </citation>
    <scope>NUCLEOTIDE SEQUENCE [LARGE SCALE GENOMIC DNA]</scope>
    <source>
        <strain evidence="2 3">AMFP18/2</strain>
    </source>
</reference>
<organism evidence="2 3">
    <name type="scientific">Batrachochytrium salamandrivorans</name>
    <dbReference type="NCBI Taxonomy" id="1357716"/>
    <lineage>
        <taxon>Eukaryota</taxon>
        <taxon>Fungi</taxon>
        <taxon>Fungi incertae sedis</taxon>
        <taxon>Chytridiomycota</taxon>
        <taxon>Chytridiomycota incertae sedis</taxon>
        <taxon>Chytridiomycetes</taxon>
        <taxon>Rhizophydiales</taxon>
        <taxon>Rhizophydiales incertae sedis</taxon>
        <taxon>Batrachochytrium</taxon>
    </lineage>
</organism>
<feature type="region of interest" description="Disordered" evidence="1">
    <location>
        <begin position="1010"/>
        <end position="1033"/>
    </location>
</feature>
<evidence type="ECO:0000313" key="3">
    <source>
        <dbReference type="Proteomes" id="UP001648503"/>
    </source>
</evidence>
<dbReference type="PANTHER" id="PTHR33129">
    <property type="entry name" value="PROTEIN KINASE DOMAIN-CONTAINING PROTEIN-RELATED"/>
    <property type="match status" value="1"/>
</dbReference>
<sequence>MGKQAKTIFGLPVTQIKSPTKLQQPPTNVSNLSGRKAVDSRKTPLPPPQSSSNLFNSSAPDTSAALGAAHVPAGEADFLGSRNNPKRKLIWVEYNTRADIVDIVPGDSIGVVLQRIHKCFGHQLKFADTSQLQLGIPLAWIPGGASAVSLEDVVDSKNKQGGGSSLSPSLMSLSMSNTGIPDNKSQMRTEAVRDISAESHPTCSEGDVDRGTCLAGSQRNVLSGDQRRVNHRQPILVLPNEKLHEGVSIGEVFAHIVAARPYAATGLSKLFTPSSFPAITHILNTRLLAFQIFVDYSNIPKHIGRTLSAETHSRNYQQPATTDPNLVKFWQQLRNATLEDDILSMPAGTYFLGDPVLGSKMYIRQAYKELALGIEQSHHTQNGFVVTGTSGMGKTYFGIWMMYLIVNGVIRLDTDLRQEPHADGTSPLNHSVIGVGQGLNKSPVSAWSANISLDASSRWASRANHLDSTCSGHEVGYNTLTGTWGAGSQLLGPEDFVYDGYVSHPVIIWDSHLRNELVVYSLEDGTVTSGWPRQSSHPAFYHSHVWYISDGDKAPLMVPAPIFQSPSTTDTDSKHVTRVNTRKTIHLTSVDTVRPAISRIIGFTAVTMPGWTFAELEYAYARCLTYGQCVLPREFSERVYLWGGNPSMVLAPSRRGDMQRHAQAALDRVDLVRILHRVVGLGVQAGPSVLKQQDKYDGGDNSDVAHEGNWGSCYEEDVAVRLVVYAMSDAHDYIVRSYRLGSAYISQKIAHALYRPIGWRDMDLAERVHAAWRFEYTSEVEQAYPHLAQIRKMLFLGHMHNSICNGGRFSTRCLSTVVSPMDGMTPGSASKSSSPSRQIPENTTNKSPIVVSGSTGSTSTEGRDKMKSPQKALTTFSSAMSPQKTLTAFSPAISPQKPLTACSPAISPLSLPMLNLTNLGLPSTVSSLPPNITISTSSVDIPSMNRFLFDSILDLSLTSYNIPKVAQFSPVDAICAPNMLFCICVNDRGRSIMVDRLRELYTQSISDDAMSAANTRPEDAAVRGETTPGKRSHNPHLRLFYAVPTMELFNSLGPQTFKVNDKWMAEEQEILQWAAENIEQYVLHIGI</sequence>
<feature type="compositionally biased region" description="Polar residues" evidence="1">
    <location>
        <begin position="837"/>
        <end position="847"/>
    </location>
</feature>
<feature type="compositionally biased region" description="Polar residues" evidence="1">
    <location>
        <begin position="50"/>
        <end position="59"/>
    </location>
</feature>
<protein>
    <submittedName>
        <fullName evidence="2">Uncharacterized protein</fullName>
    </submittedName>
</protein>
<gene>
    <name evidence="2" type="ORF">BASA50_002618</name>
</gene>
<dbReference type="EMBL" id="JAFCIX010000051">
    <property type="protein sequence ID" value="KAH6600031.1"/>
    <property type="molecule type" value="Genomic_DNA"/>
</dbReference>